<organism evidence="2 3">
    <name type="scientific">Anaeromyces robustus</name>
    <dbReference type="NCBI Taxonomy" id="1754192"/>
    <lineage>
        <taxon>Eukaryota</taxon>
        <taxon>Fungi</taxon>
        <taxon>Fungi incertae sedis</taxon>
        <taxon>Chytridiomycota</taxon>
        <taxon>Chytridiomycota incertae sedis</taxon>
        <taxon>Neocallimastigomycetes</taxon>
        <taxon>Neocallimastigales</taxon>
        <taxon>Neocallimastigaceae</taxon>
        <taxon>Anaeromyces</taxon>
    </lineage>
</organism>
<evidence type="ECO:0000313" key="3">
    <source>
        <dbReference type="Proteomes" id="UP000193944"/>
    </source>
</evidence>
<evidence type="ECO:0000313" key="2">
    <source>
        <dbReference type="EMBL" id="ORX83611.1"/>
    </source>
</evidence>
<name>A0A1Y1XCT9_9FUNG</name>
<protein>
    <recommendedName>
        <fullName evidence="1">DUF2828 domain-containing protein</fullName>
    </recommendedName>
</protein>
<reference evidence="2 3" key="2">
    <citation type="submission" date="2016-08" db="EMBL/GenBank/DDBJ databases">
        <title>Pervasive Adenine N6-methylation of Active Genes in Fungi.</title>
        <authorList>
            <consortium name="DOE Joint Genome Institute"/>
            <person name="Mondo S.J."/>
            <person name="Dannebaum R.O."/>
            <person name="Kuo R.C."/>
            <person name="Labutti K."/>
            <person name="Haridas S."/>
            <person name="Kuo A."/>
            <person name="Salamov A."/>
            <person name="Ahrendt S.R."/>
            <person name="Lipzen A."/>
            <person name="Sullivan W."/>
            <person name="Andreopoulos W.B."/>
            <person name="Clum A."/>
            <person name="Lindquist E."/>
            <person name="Daum C."/>
            <person name="Ramamoorthy G.K."/>
            <person name="Gryganskyi A."/>
            <person name="Culley D."/>
            <person name="Magnuson J.K."/>
            <person name="James T.Y."/>
            <person name="O'Malley M.A."/>
            <person name="Stajich J.E."/>
            <person name="Spatafora J.W."/>
            <person name="Visel A."/>
            <person name="Grigoriev I.V."/>
        </authorList>
    </citation>
    <scope>NUCLEOTIDE SEQUENCE [LARGE SCALE GENOMIC DNA]</scope>
    <source>
        <strain evidence="2 3">S4</strain>
    </source>
</reference>
<keyword evidence="3" id="KW-1185">Reference proteome</keyword>
<dbReference type="InterPro" id="IPR058580">
    <property type="entry name" value="DUF2828"/>
</dbReference>
<comment type="caution">
    <text evidence="2">The sequence shown here is derived from an EMBL/GenBank/DDBJ whole genome shotgun (WGS) entry which is preliminary data.</text>
</comment>
<dbReference type="Proteomes" id="UP000193944">
    <property type="component" value="Unassembled WGS sequence"/>
</dbReference>
<dbReference type="AlphaFoldDB" id="A0A1Y1XCT9"/>
<proteinExistence type="predicted"/>
<feature type="domain" description="DUF2828" evidence="1">
    <location>
        <begin position="2"/>
        <end position="44"/>
    </location>
</feature>
<reference evidence="2 3" key="1">
    <citation type="submission" date="2016-08" db="EMBL/GenBank/DDBJ databases">
        <title>A Parts List for Fungal Cellulosomes Revealed by Comparative Genomics.</title>
        <authorList>
            <consortium name="DOE Joint Genome Institute"/>
            <person name="Haitjema C.H."/>
            <person name="Gilmore S.P."/>
            <person name="Henske J.K."/>
            <person name="Solomon K.V."/>
            <person name="De Groot R."/>
            <person name="Kuo A."/>
            <person name="Mondo S.J."/>
            <person name="Salamov A.A."/>
            <person name="Labutti K."/>
            <person name="Zhao Z."/>
            <person name="Chiniquy J."/>
            <person name="Barry K."/>
            <person name="Brewer H.M."/>
            <person name="Purvine S.O."/>
            <person name="Wright A.T."/>
            <person name="Boxma B."/>
            <person name="Van Alen T."/>
            <person name="Hackstein J.H."/>
            <person name="Baker S.E."/>
            <person name="Grigoriev I.V."/>
            <person name="O'Malley M.A."/>
        </authorList>
    </citation>
    <scope>NUCLEOTIDE SEQUENCE [LARGE SCALE GENOMIC DNA]</scope>
    <source>
        <strain evidence="2 3">S4</strain>
    </source>
</reference>
<dbReference type="Pfam" id="PF11443">
    <property type="entry name" value="DUF2828"/>
    <property type="match status" value="1"/>
</dbReference>
<gene>
    <name evidence="2" type="ORF">BCR32DRAFT_277857</name>
</gene>
<accession>A0A1Y1XCT9</accession>
<sequence length="159" mass="18212">MEVYMSSNKWDKINYASVPSRANLIYNKVFLKHDKARKLEYLESNGNTICVSDGSGSMCASFSRKSSVSCLDITQTLSIYFAERSSGRYCEFDSMVNISSYNGKPNAAFFENIRMKYYPVVCCYKMVLSNKLLPLECLLEQINSERYQSIEDTSKDILK</sequence>
<dbReference type="EMBL" id="MCFG01000069">
    <property type="protein sequence ID" value="ORX83611.1"/>
    <property type="molecule type" value="Genomic_DNA"/>
</dbReference>
<evidence type="ECO:0000259" key="1">
    <source>
        <dbReference type="Pfam" id="PF11443"/>
    </source>
</evidence>